<evidence type="ECO:0000256" key="2">
    <source>
        <dbReference type="PROSITE-ProRule" id="PRU00335"/>
    </source>
</evidence>
<dbReference type="PANTHER" id="PTHR30055:SF200">
    <property type="entry name" value="HTH-TYPE TRANSCRIPTIONAL REPRESSOR BDCR"/>
    <property type="match status" value="1"/>
</dbReference>
<sequence>MPVKYPLRSKRKAETRRKLVRAAQSVFFAKGYDDATLDEIAEAAGVHVQTLYRHFATKQELASAGDNYFYTLFSERLEERDPNATAFEVWRDWLKWSYGRLVASGSFSYREFIQTRHANPSILGELSRIRVQYEDRLCELLAIDFGMPGETGGMPRLVAGMLLSGSAYVQRRYDQGDIDLVAEAVETVDLAEKLCSHLIVPRN</sequence>
<dbReference type="InterPro" id="IPR050109">
    <property type="entry name" value="HTH-type_TetR-like_transc_reg"/>
</dbReference>
<feature type="domain" description="HTH tetR-type" evidence="3">
    <location>
        <begin position="13"/>
        <end position="73"/>
    </location>
</feature>
<protein>
    <submittedName>
        <fullName evidence="4">TetR family transcriptional regulator</fullName>
    </submittedName>
</protein>
<evidence type="ECO:0000256" key="1">
    <source>
        <dbReference type="ARBA" id="ARBA00023125"/>
    </source>
</evidence>
<dbReference type="InterPro" id="IPR009057">
    <property type="entry name" value="Homeodomain-like_sf"/>
</dbReference>
<proteinExistence type="predicted"/>
<evidence type="ECO:0000313" key="5">
    <source>
        <dbReference type="Proteomes" id="UP000628854"/>
    </source>
</evidence>
<feature type="DNA-binding region" description="H-T-H motif" evidence="2">
    <location>
        <begin position="36"/>
        <end position="55"/>
    </location>
</feature>
<organism evidence="4 5">
    <name type="scientific">Henriciella pelagia</name>
    <dbReference type="NCBI Taxonomy" id="1977912"/>
    <lineage>
        <taxon>Bacteria</taxon>
        <taxon>Pseudomonadati</taxon>
        <taxon>Pseudomonadota</taxon>
        <taxon>Alphaproteobacteria</taxon>
        <taxon>Hyphomonadales</taxon>
        <taxon>Hyphomonadaceae</taxon>
        <taxon>Henriciella</taxon>
    </lineage>
</organism>
<dbReference type="Pfam" id="PF00440">
    <property type="entry name" value="TetR_N"/>
    <property type="match status" value="1"/>
</dbReference>
<dbReference type="Proteomes" id="UP000628854">
    <property type="component" value="Unassembled WGS sequence"/>
</dbReference>
<keyword evidence="5" id="KW-1185">Reference proteome</keyword>
<accession>A0ABQ1J0K4</accession>
<name>A0ABQ1J0K4_9PROT</name>
<dbReference type="PRINTS" id="PR00455">
    <property type="entry name" value="HTHTETR"/>
</dbReference>
<gene>
    <name evidence="4" type="ORF">GCM10011503_00290</name>
</gene>
<reference evidence="5" key="1">
    <citation type="journal article" date="2019" name="Int. J. Syst. Evol. Microbiol.">
        <title>The Global Catalogue of Microorganisms (GCM) 10K type strain sequencing project: providing services to taxonomists for standard genome sequencing and annotation.</title>
        <authorList>
            <consortium name="The Broad Institute Genomics Platform"/>
            <consortium name="The Broad Institute Genome Sequencing Center for Infectious Disease"/>
            <person name="Wu L."/>
            <person name="Ma J."/>
        </authorList>
    </citation>
    <scope>NUCLEOTIDE SEQUENCE [LARGE SCALE GENOMIC DNA]</scope>
    <source>
        <strain evidence="5">CGMCC 1.15928</strain>
    </source>
</reference>
<dbReference type="Gene3D" id="1.10.357.10">
    <property type="entry name" value="Tetracycline Repressor, domain 2"/>
    <property type="match status" value="1"/>
</dbReference>
<evidence type="ECO:0000313" key="4">
    <source>
        <dbReference type="EMBL" id="GGB55907.1"/>
    </source>
</evidence>
<keyword evidence="1 2" id="KW-0238">DNA-binding</keyword>
<dbReference type="RefSeq" id="WP_084394163.1">
    <property type="nucleotide sequence ID" value="NZ_BMKF01000001.1"/>
</dbReference>
<dbReference type="PROSITE" id="PS50977">
    <property type="entry name" value="HTH_TETR_2"/>
    <property type="match status" value="1"/>
</dbReference>
<comment type="caution">
    <text evidence="4">The sequence shown here is derived from an EMBL/GenBank/DDBJ whole genome shotgun (WGS) entry which is preliminary data.</text>
</comment>
<dbReference type="EMBL" id="BMKF01000001">
    <property type="protein sequence ID" value="GGB55907.1"/>
    <property type="molecule type" value="Genomic_DNA"/>
</dbReference>
<dbReference type="InterPro" id="IPR001647">
    <property type="entry name" value="HTH_TetR"/>
</dbReference>
<dbReference type="PANTHER" id="PTHR30055">
    <property type="entry name" value="HTH-TYPE TRANSCRIPTIONAL REGULATOR RUTR"/>
    <property type="match status" value="1"/>
</dbReference>
<dbReference type="SUPFAM" id="SSF46689">
    <property type="entry name" value="Homeodomain-like"/>
    <property type="match status" value="1"/>
</dbReference>
<evidence type="ECO:0000259" key="3">
    <source>
        <dbReference type="PROSITE" id="PS50977"/>
    </source>
</evidence>